<dbReference type="GO" id="GO:0050661">
    <property type="term" value="F:NADP binding"/>
    <property type="evidence" value="ECO:0007669"/>
    <property type="project" value="InterPro"/>
</dbReference>
<dbReference type="InterPro" id="IPR050346">
    <property type="entry name" value="FMO-like"/>
</dbReference>
<dbReference type="EMBL" id="ML978712">
    <property type="protein sequence ID" value="KAF2090732.1"/>
    <property type="molecule type" value="Genomic_DNA"/>
</dbReference>
<dbReference type="Pfam" id="PF13450">
    <property type="entry name" value="NAD_binding_8"/>
    <property type="match status" value="1"/>
</dbReference>
<dbReference type="Gene3D" id="3.50.50.60">
    <property type="entry name" value="FAD/NAD(P)-binding domain"/>
    <property type="match status" value="2"/>
</dbReference>
<keyword evidence="7" id="KW-1185">Reference proteome</keyword>
<evidence type="ECO:0000256" key="1">
    <source>
        <dbReference type="ARBA" id="ARBA00009183"/>
    </source>
</evidence>
<proteinExistence type="inferred from homology"/>
<dbReference type="Pfam" id="PF00743">
    <property type="entry name" value="FMO-like"/>
    <property type="match status" value="2"/>
</dbReference>
<accession>A0A9P4M104</accession>
<dbReference type="InterPro" id="IPR036188">
    <property type="entry name" value="FAD/NAD-bd_sf"/>
</dbReference>
<evidence type="ECO:0000256" key="4">
    <source>
        <dbReference type="ARBA" id="ARBA00022857"/>
    </source>
</evidence>
<sequence length="508" mass="57355">MSTSSDFRLSVKRVAVIGAGPSGLAAAKYLSAEKAFEKIVVFEQRSSPGGLWNYTPEGADDGSFSVPKTRPTKDDFERPVWRTKKQKEAQFISPIYERLETNIPKKLMRFSDLPFPETSQLFPTHPTVRAYLEEYAKEVQHLIRYQTQVLNVELLRSNEESGLLQETWNLKTKDVQTGVEVSEEFDAVMVASGHFYVPYVPDIPGLREWASVDSSSITHSKFFRIPDPFAHKKVTVVGNSASGLDIGSQIATVCQLPLLNSVKSESYLSFGPSPSKREVAPIQSIHVSDDRKVVFADGHVEQGIDAIVFCTGYLYSLPFLSSLSPPLITDGRRVENTYKHIFYAPHPSLSLLSLNQKIIPFPTAEVQSAVVARMYAGRLALPPHQQMKQWEAATLVENGDGTDFHTIPFPKDADYIVDCHDWAVSADDARHEDLDGKEKNGEVRTRLVGKRPPRWGEEEYWMRERFPAIRKAFTERGEDRKDIRELEELGFDFDAWKRERAAEEAALL</sequence>
<evidence type="ECO:0000313" key="6">
    <source>
        <dbReference type="EMBL" id="KAF2090732.1"/>
    </source>
</evidence>
<reference evidence="6" key="1">
    <citation type="journal article" date="2020" name="Stud. Mycol.">
        <title>101 Dothideomycetes genomes: a test case for predicting lifestyles and emergence of pathogens.</title>
        <authorList>
            <person name="Haridas S."/>
            <person name="Albert R."/>
            <person name="Binder M."/>
            <person name="Bloem J."/>
            <person name="Labutti K."/>
            <person name="Salamov A."/>
            <person name="Andreopoulos B."/>
            <person name="Baker S."/>
            <person name="Barry K."/>
            <person name="Bills G."/>
            <person name="Bluhm B."/>
            <person name="Cannon C."/>
            <person name="Castanera R."/>
            <person name="Culley D."/>
            <person name="Daum C."/>
            <person name="Ezra D."/>
            <person name="Gonzalez J."/>
            <person name="Henrissat B."/>
            <person name="Kuo A."/>
            <person name="Liang C."/>
            <person name="Lipzen A."/>
            <person name="Lutzoni F."/>
            <person name="Magnuson J."/>
            <person name="Mondo S."/>
            <person name="Nolan M."/>
            <person name="Ohm R."/>
            <person name="Pangilinan J."/>
            <person name="Park H.-J."/>
            <person name="Ramirez L."/>
            <person name="Alfaro M."/>
            <person name="Sun H."/>
            <person name="Tritt A."/>
            <person name="Yoshinaga Y."/>
            <person name="Zwiers L.-H."/>
            <person name="Turgeon B."/>
            <person name="Goodwin S."/>
            <person name="Spatafora J."/>
            <person name="Crous P."/>
            <person name="Grigoriev I."/>
        </authorList>
    </citation>
    <scope>NUCLEOTIDE SEQUENCE</scope>
    <source>
        <strain evidence="6">CBS 121410</strain>
    </source>
</reference>
<keyword evidence="4" id="KW-0521">NADP</keyword>
<dbReference type="InterPro" id="IPR020946">
    <property type="entry name" value="Flavin_mOase-like"/>
</dbReference>
<protein>
    <submittedName>
        <fullName evidence="6">FAD/NAD(P)-binding domain-containing protein</fullName>
    </submittedName>
</protein>
<comment type="caution">
    <text evidence="6">The sequence shown here is derived from an EMBL/GenBank/DDBJ whole genome shotgun (WGS) entry which is preliminary data.</text>
</comment>
<keyword evidence="2" id="KW-0285">Flavoprotein</keyword>
<dbReference type="AlphaFoldDB" id="A0A9P4M104"/>
<gene>
    <name evidence="6" type="ORF">K490DRAFT_33971</name>
</gene>
<dbReference type="PRINTS" id="PR00370">
    <property type="entry name" value="FMOXYGENASE"/>
</dbReference>
<evidence type="ECO:0000256" key="2">
    <source>
        <dbReference type="ARBA" id="ARBA00022630"/>
    </source>
</evidence>
<dbReference type="InterPro" id="IPR000960">
    <property type="entry name" value="Flavin_mOase"/>
</dbReference>
<comment type="similarity">
    <text evidence="1">Belongs to the FMO family.</text>
</comment>
<dbReference type="GO" id="GO:0004499">
    <property type="term" value="F:N,N-dimethylaniline monooxygenase activity"/>
    <property type="evidence" value="ECO:0007669"/>
    <property type="project" value="InterPro"/>
</dbReference>
<dbReference type="SUPFAM" id="SSF51905">
    <property type="entry name" value="FAD/NAD(P)-binding domain"/>
    <property type="match status" value="2"/>
</dbReference>
<dbReference type="OrthoDB" id="66881at2759"/>
<organism evidence="6 7">
    <name type="scientific">Saccharata proteae CBS 121410</name>
    <dbReference type="NCBI Taxonomy" id="1314787"/>
    <lineage>
        <taxon>Eukaryota</taxon>
        <taxon>Fungi</taxon>
        <taxon>Dikarya</taxon>
        <taxon>Ascomycota</taxon>
        <taxon>Pezizomycotina</taxon>
        <taxon>Dothideomycetes</taxon>
        <taxon>Dothideomycetes incertae sedis</taxon>
        <taxon>Botryosphaeriales</taxon>
        <taxon>Saccharataceae</taxon>
        <taxon>Saccharata</taxon>
    </lineage>
</organism>
<evidence type="ECO:0000256" key="5">
    <source>
        <dbReference type="ARBA" id="ARBA00023002"/>
    </source>
</evidence>
<keyword evidence="5" id="KW-0560">Oxidoreductase</keyword>
<dbReference type="Proteomes" id="UP000799776">
    <property type="component" value="Unassembled WGS sequence"/>
</dbReference>
<evidence type="ECO:0000313" key="7">
    <source>
        <dbReference type="Proteomes" id="UP000799776"/>
    </source>
</evidence>
<keyword evidence="3" id="KW-0274">FAD</keyword>
<dbReference type="PANTHER" id="PTHR23023">
    <property type="entry name" value="DIMETHYLANILINE MONOOXYGENASE"/>
    <property type="match status" value="1"/>
</dbReference>
<name>A0A9P4M104_9PEZI</name>
<dbReference type="GO" id="GO:0050660">
    <property type="term" value="F:flavin adenine dinucleotide binding"/>
    <property type="evidence" value="ECO:0007669"/>
    <property type="project" value="InterPro"/>
</dbReference>
<evidence type="ECO:0000256" key="3">
    <source>
        <dbReference type="ARBA" id="ARBA00022827"/>
    </source>
</evidence>